<organism evidence="1 2">
    <name type="scientific">Allacma fusca</name>
    <dbReference type="NCBI Taxonomy" id="39272"/>
    <lineage>
        <taxon>Eukaryota</taxon>
        <taxon>Metazoa</taxon>
        <taxon>Ecdysozoa</taxon>
        <taxon>Arthropoda</taxon>
        <taxon>Hexapoda</taxon>
        <taxon>Collembola</taxon>
        <taxon>Symphypleona</taxon>
        <taxon>Sminthuridae</taxon>
        <taxon>Allacma</taxon>
    </lineage>
</organism>
<reference evidence="1" key="1">
    <citation type="submission" date="2021-06" db="EMBL/GenBank/DDBJ databases">
        <authorList>
            <person name="Hodson N. C."/>
            <person name="Mongue J. A."/>
            <person name="Jaron S. K."/>
        </authorList>
    </citation>
    <scope>NUCLEOTIDE SEQUENCE</scope>
</reference>
<sequence length="102" mass="11576">FYFLTFTNYLPHGLIFVTADMRSQRDFKFADEEGEDLVNLVIPDYGPGHNIRYTGHFASLSLDGVTILKHAKIIIEWIRSLITEDLHTSGKGNSSYGEILLN</sequence>
<dbReference type="EMBL" id="CAJVCH010530171">
    <property type="protein sequence ID" value="CAG7823648.1"/>
    <property type="molecule type" value="Genomic_DNA"/>
</dbReference>
<dbReference type="AlphaFoldDB" id="A0A8J2PIQ1"/>
<accession>A0A8J2PIQ1</accession>
<evidence type="ECO:0000313" key="2">
    <source>
        <dbReference type="Proteomes" id="UP000708208"/>
    </source>
</evidence>
<proteinExistence type="predicted"/>
<gene>
    <name evidence="1" type="ORF">AFUS01_LOCUS33850</name>
</gene>
<keyword evidence="2" id="KW-1185">Reference proteome</keyword>
<name>A0A8J2PIQ1_9HEXA</name>
<comment type="caution">
    <text evidence="1">The sequence shown here is derived from an EMBL/GenBank/DDBJ whole genome shotgun (WGS) entry which is preliminary data.</text>
</comment>
<feature type="non-terminal residue" evidence="1">
    <location>
        <position position="102"/>
    </location>
</feature>
<protein>
    <submittedName>
        <fullName evidence="1">Uncharacterized protein</fullName>
    </submittedName>
</protein>
<dbReference type="OrthoDB" id="70899at2759"/>
<evidence type="ECO:0000313" key="1">
    <source>
        <dbReference type="EMBL" id="CAG7823648.1"/>
    </source>
</evidence>
<dbReference type="Proteomes" id="UP000708208">
    <property type="component" value="Unassembled WGS sequence"/>
</dbReference>